<gene>
    <name evidence="3" type="ORF">B296_00020776</name>
</gene>
<evidence type="ECO:0000313" key="4">
    <source>
        <dbReference type="Proteomes" id="UP000287651"/>
    </source>
</evidence>
<dbReference type="EMBL" id="AMZH03003950">
    <property type="protein sequence ID" value="RRT70639.1"/>
    <property type="molecule type" value="Genomic_DNA"/>
</dbReference>
<comment type="caution">
    <text evidence="3">The sequence shown here is derived from an EMBL/GenBank/DDBJ whole genome shotgun (WGS) entry which is preliminary data.</text>
</comment>
<dbReference type="Proteomes" id="UP000287651">
    <property type="component" value="Unassembled WGS sequence"/>
</dbReference>
<sequence length="231" mass="26308">MDSSPCISLSEFEDEVSLEGQESSSMYPQEEEEEIMRVQCPENPREVSIINFQDAHNLEEEVESLKCLVDYINGRSREVESQFWDYCDAKEQESLLQKLKLECLGLKLECLEAQNQRLEATISKQQGALESLEAMRAELKCLRRKAKKLSKLNTLHLHEARRQALILDARDAELSKINEELIGVKDIADQLLKGKKVLDSRMDSFIANYQSASEVSISAPHLSTLYASCSY</sequence>
<accession>A0A427A309</accession>
<reference evidence="3 4" key="1">
    <citation type="journal article" date="2014" name="Agronomy (Basel)">
        <title>A Draft Genome Sequence for Ensete ventricosum, the Drought-Tolerant Tree Against Hunger.</title>
        <authorList>
            <person name="Harrison J."/>
            <person name="Moore K.A."/>
            <person name="Paszkiewicz K."/>
            <person name="Jones T."/>
            <person name="Grant M."/>
            <person name="Ambacheew D."/>
            <person name="Muzemil S."/>
            <person name="Studholme D.J."/>
        </authorList>
    </citation>
    <scope>NUCLEOTIDE SEQUENCE [LARGE SCALE GENOMIC DNA]</scope>
</reference>
<feature type="region of interest" description="Disordered" evidence="2">
    <location>
        <begin position="1"/>
        <end position="32"/>
    </location>
</feature>
<organism evidence="3 4">
    <name type="scientific">Ensete ventricosum</name>
    <name type="common">Abyssinian banana</name>
    <name type="synonym">Musa ensete</name>
    <dbReference type="NCBI Taxonomy" id="4639"/>
    <lineage>
        <taxon>Eukaryota</taxon>
        <taxon>Viridiplantae</taxon>
        <taxon>Streptophyta</taxon>
        <taxon>Embryophyta</taxon>
        <taxon>Tracheophyta</taxon>
        <taxon>Spermatophyta</taxon>
        <taxon>Magnoliopsida</taxon>
        <taxon>Liliopsida</taxon>
        <taxon>Zingiberales</taxon>
        <taxon>Musaceae</taxon>
        <taxon>Ensete</taxon>
    </lineage>
</organism>
<dbReference type="AlphaFoldDB" id="A0A427A309"/>
<evidence type="ECO:0000313" key="3">
    <source>
        <dbReference type="EMBL" id="RRT70639.1"/>
    </source>
</evidence>
<feature type="coiled-coil region" evidence="1">
    <location>
        <begin position="89"/>
        <end position="152"/>
    </location>
</feature>
<evidence type="ECO:0000256" key="1">
    <source>
        <dbReference type="SAM" id="Coils"/>
    </source>
</evidence>
<name>A0A427A309_ENSVE</name>
<evidence type="ECO:0000256" key="2">
    <source>
        <dbReference type="SAM" id="MobiDB-lite"/>
    </source>
</evidence>
<keyword evidence="1" id="KW-0175">Coiled coil</keyword>
<proteinExistence type="predicted"/>
<protein>
    <submittedName>
        <fullName evidence="3">Uncharacterized protein</fullName>
    </submittedName>
</protein>